<keyword evidence="3" id="KW-1185">Reference proteome</keyword>
<organism evidence="2 3">
    <name type="scientific">Tumebacillus permanentifrigoris</name>
    <dbReference type="NCBI Taxonomy" id="378543"/>
    <lineage>
        <taxon>Bacteria</taxon>
        <taxon>Bacillati</taxon>
        <taxon>Bacillota</taxon>
        <taxon>Bacilli</taxon>
        <taxon>Bacillales</taxon>
        <taxon>Alicyclobacillaceae</taxon>
        <taxon>Tumebacillus</taxon>
    </lineage>
</organism>
<feature type="signal peptide" evidence="1">
    <location>
        <begin position="1"/>
        <end position="19"/>
    </location>
</feature>
<feature type="chain" id="PRO_5039189458" description="Secreted protein" evidence="1">
    <location>
        <begin position="20"/>
        <end position="59"/>
    </location>
</feature>
<keyword evidence="1" id="KW-0732">Signal</keyword>
<evidence type="ECO:0008006" key="4">
    <source>
        <dbReference type="Google" id="ProtNLM"/>
    </source>
</evidence>
<dbReference type="Proteomes" id="UP000245634">
    <property type="component" value="Unassembled WGS sequence"/>
</dbReference>
<reference evidence="2 3" key="1">
    <citation type="submission" date="2018-05" db="EMBL/GenBank/DDBJ databases">
        <title>Genomic Encyclopedia of Type Strains, Phase IV (KMG-IV): sequencing the most valuable type-strain genomes for metagenomic binning, comparative biology and taxonomic classification.</title>
        <authorList>
            <person name="Goeker M."/>
        </authorList>
    </citation>
    <scope>NUCLEOTIDE SEQUENCE [LARGE SCALE GENOMIC DNA]</scope>
    <source>
        <strain evidence="2 3">DSM 18773</strain>
    </source>
</reference>
<dbReference type="AlphaFoldDB" id="A0A316DDJ6"/>
<proteinExistence type="predicted"/>
<evidence type="ECO:0000256" key="1">
    <source>
        <dbReference type="SAM" id="SignalP"/>
    </source>
</evidence>
<evidence type="ECO:0000313" key="2">
    <source>
        <dbReference type="EMBL" id="PWK15766.1"/>
    </source>
</evidence>
<dbReference type="EMBL" id="QGGL01000002">
    <property type="protein sequence ID" value="PWK15766.1"/>
    <property type="molecule type" value="Genomic_DNA"/>
</dbReference>
<accession>A0A316DDJ6</accession>
<protein>
    <recommendedName>
        <fullName evidence="4">Secreted protein</fullName>
    </recommendedName>
</protein>
<name>A0A316DDJ6_9BACL</name>
<sequence>MCFYAIFLILSFTASTTHVTVIRNFATLDFLTFNATLLRRDCLHKTTSTKNVSIQLTTS</sequence>
<gene>
    <name evidence="2" type="ORF">C7459_1026</name>
</gene>
<evidence type="ECO:0000313" key="3">
    <source>
        <dbReference type="Proteomes" id="UP000245634"/>
    </source>
</evidence>
<comment type="caution">
    <text evidence="2">The sequence shown here is derived from an EMBL/GenBank/DDBJ whole genome shotgun (WGS) entry which is preliminary data.</text>
</comment>